<name>A0A1X6N4E7_9APHY</name>
<dbReference type="InterPro" id="IPR032675">
    <property type="entry name" value="LRR_dom_sf"/>
</dbReference>
<dbReference type="OrthoDB" id="2787271at2759"/>
<dbReference type="EMBL" id="KZ110595">
    <property type="protein sequence ID" value="OSX63400.1"/>
    <property type="molecule type" value="Genomic_DNA"/>
</dbReference>
<dbReference type="AlphaFoldDB" id="A0A1X6N4E7"/>
<protein>
    <recommendedName>
        <fullName evidence="3">F-box domain-containing protein</fullName>
    </recommendedName>
</protein>
<accession>A0A1X6N4E7</accession>
<keyword evidence="2" id="KW-1185">Reference proteome</keyword>
<gene>
    <name evidence="1" type="ORF">POSPLADRAFT_1069815</name>
</gene>
<evidence type="ECO:0000313" key="1">
    <source>
        <dbReference type="EMBL" id="OSX63400.1"/>
    </source>
</evidence>
<organism evidence="1 2">
    <name type="scientific">Postia placenta MAD-698-R-SB12</name>
    <dbReference type="NCBI Taxonomy" id="670580"/>
    <lineage>
        <taxon>Eukaryota</taxon>
        <taxon>Fungi</taxon>
        <taxon>Dikarya</taxon>
        <taxon>Basidiomycota</taxon>
        <taxon>Agaricomycotina</taxon>
        <taxon>Agaricomycetes</taxon>
        <taxon>Polyporales</taxon>
        <taxon>Adustoporiaceae</taxon>
        <taxon>Rhodonia</taxon>
    </lineage>
</organism>
<dbReference type="RefSeq" id="XP_024340194.1">
    <property type="nucleotide sequence ID" value="XM_024482374.1"/>
</dbReference>
<proteinExistence type="predicted"/>
<dbReference type="GeneID" id="36327324"/>
<dbReference type="SUPFAM" id="SSF52047">
    <property type="entry name" value="RNI-like"/>
    <property type="match status" value="1"/>
</dbReference>
<reference evidence="1 2" key="1">
    <citation type="submission" date="2017-04" db="EMBL/GenBank/DDBJ databases">
        <title>Genome Sequence of the Model Brown-Rot Fungus Postia placenta SB12.</title>
        <authorList>
            <consortium name="DOE Joint Genome Institute"/>
            <person name="Gaskell J."/>
            <person name="Kersten P."/>
            <person name="Larrondo L.F."/>
            <person name="Canessa P."/>
            <person name="Martinez D."/>
            <person name="Hibbett D."/>
            <person name="Schmoll M."/>
            <person name="Kubicek C.P."/>
            <person name="Martinez A.T."/>
            <person name="Yadav J."/>
            <person name="Master E."/>
            <person name="Magnuson J.K."/>
            <person name="James T."/>
            <person name="Yaver D."/>
            <person name="Berka R."/>
            <person name="Labutti K."/>
            <person name="Lipzen A."/>
            <person name="Aerts A."/>
            <person name="Barry K."/>
            <person name="Henrissat B."/>
            <person name="Blanchette R."/>
            <person name="Grigoriev I."/>
            <person name="Cullen D."/>
        </authorList>
    </citation>
    <scope>NUCLEOTIDE SEQUENCE [LARGE SCALE GENOMIC DNA]</scope>
    <source>
        <strain evidence="1 2">MAD-698-R-SB12</strain>
    </source>
</reference>
<evidence type="ECO:0000313" key="2">
    <source>
        <dbReference type="Proteomes" id="UP000194127"/>
    </source>
</evidence>
<dbReference type="Proteomes" id="UP000194127">
    <property type="component" value="Unassembled WGS sequence"/>
</dbReference>
<dbReference type="STRING" id="670580.A0A1X6N4E7"/>
<dbReference type="Gene3D" id="3.80.10.10">
    <property type="entry name" value="Ribonuclease Inhibitor"/>
    <property type="match status" value="1"/>
</dbReference>
<sequence length="417" mass="45948">MTCRAGQATAMPHALADVAFLYYSPTSAERITKFCNFMLADIANRMPCLRTLKLSGKALWGDEASVRSMVELLGHTTRLTELYLHDAAQLLVMQPSIADAIAALTTLDIVRMTASAVQCDFLARFSSRPRRLELELLHGATMYLNDIRTSILPSNLAGSVEEIFLNKCVCIAENSDTKGIIFPRMRKLVVSGTINDLSALARLFPQVESVHFMGNVSGADEQSAAWTHLDHVKVGTYLAFRLACPVRRVDLLYQMGLSTSQSVMAAFVGGMAPAVLLCAMEQRSVHHWMTAMATYMPALRYLHMAIPALDGPLINETFPIIAELPLVGISLGYTILKPSSVDGQWATSLASKIAGLIPALQFVGVHRENYSSTHSDDLEKVTWYRVLTRQGGSVQVQQQSEWEGNATLRQLLNITWE</sequence>
<evidence type="ECO:0008006" key="3">
    <source>
        <dbReference type="Google" id="ProtNLM"/>
    </source>
</evidence>